<organism evidence="3">
    <name type="scientific">bioreactor metagenome</name>
    <dbReference type="NCBI Taxonomy" id="1076179"/>
    <lineage>
        <taxon>unclassified sequences</taxon>
        <taxon>metagenomes</taxon>
        <taxon>ecological metagenomes</taxon>
    </lineage>
</organism>
<comment type="caution">
    <text evidence="3">The sequence shown here is derived from an EMBL/GenBank/DDBJ whole genome shotgun (WGS) entry which is preliminary data.</text>
</comment>
<dbReference type="AlphaFoldDB" id="A0A644UWF1"/>
<accession>A0A644UWF1</accession>
<feature type="domain" description="Ancillary SecYEG translocon subunit/Cell division coordinator CpoB TPR" evidence="2">
    <location>
        <begin position="29"/>
        <end position="175"/>
    </location>
</feature>
<keyword evidence="1" id="KW-1133">Transmembrane helix</keyword>
<sequence>MSLKEDVGYIKNELSSEEKFIENFVKGERFFKKYKTLIIAVVVILIIGLIGFTIKKSMDNSNKHDANIALSQFLENGDEKALETLKNKNEKLYEVALFLQAKKDNKIPSIELPLLKELVKFQTATASNNIEELNSLSMQNDFLLKEFALFNKALILVNEGKYEEAKKELSQISQTSKAYELATLLNHYLLTK</sequence>
<reference evidence="3" key="1">
    <citation type="submission" date="2019-08" db="EMBL/GenBank/DDBJ databases">
        <authorList>
            <person name="Kucharzyk K."/>
            <person name="Murdoch R.W."/>
            <person name="Higgins S."/>
            <person name="Loffler F."/>
        </authorList>
    </citation>
    <scope>NUCLEOTIDE SEQUENCE</scope>
</reference>
<proteinExistence type="predicted"/>
<protein>
    <recommendedName>
        <fullName evidence="2">Ancillary SecYEG translocon subunit/Cell division coordinator CpoB TPR domain-containing protein</fullName>
    </recommendedName>
</protein>
<evidence type="ECO:0000256" key="1">
    <source>
        <dbReference type="SAM" id="Phobius"/>
    </source>
</evidence>
<dbReference type="EMBL" id="VSSQ01000172">
    <property type="protein sequence ID" value="MPL83122.1"/>
    <property type="molecule type" value="Genomic_DNA"/>
</dbReference>
<evidence type="ECO:0000259" key="2">
    <source>
        <dbReference type="Pfam" id="PF09976"/>
    </source>
</evidence>
<name>A0A644UWF1_9ZZZZ</name>
<keyword evidence="1" id="KW-0812">Transmembrane</keyword>
<dbReference type="Pfam" id="PF09976">
    <property type="entry name" value="TPR_21"/>
    <property type="match status" value="1"/>
</dbReference>
<evidence type="ECO:0000313" key="3">
    <source>
        <dbReference type="EMBL" id="MPL83122.1"/>
    </source>
</evidence>
<gene>
    <name evidence="3" type="ORF">SDC9_29072</name>
</gene>
<feature type="transmembrane region" description="Helical" evidence="1">
    <location>
        <begin position="34"/>
        <end position="54"/>
    </location>
</feature>
<keyword evidence="1" id="KW-0472">Membrane</keyword>
<dbReference type="InterPro" id="IPR018704">
    <property type="entry name" value="SecYEG/CpoB_TPR"/>
</dbReference>